<organism evidence="2 3">
    <name type="scientific">Pectobacterium aroidearum</name>
    <dbReference type="NCBI Taxonomy" id="1201031"/>
    <lineage>
        <taxon>Bacteria</taxon>
        <taxon>Pseudomonadati</taxon>
        <taxon>Pseudomonadota</taxon>
        <taxon>Gammaproteobacteria</taxon>
        <taxon>Enterobacterales</taxon>
        <taxon>Pectobacteriaceae</taxon>
        <taxon>Pectobacterium</taxon>
    </lineage>
</organism>
<evidence type="ECO:0000313" key="3">
    <source>
        <dbReference type="Proteomes" id="UP000530038"/>
    </source>
</evidence>
<comment type="caution">
    <text evidence="2">The sequence shown here is derived from an EMBL/GenBank/DDBJ whole genome shotgun (WGS) entry which is preliminary data.</text>
</comment>
<keyword evidence="3" id="KW-1185">Reference proteome</keyword>
<dbReference type="RefSeq" id="WP_181838316.1">
    <property type="nucleotide sequence ID" value="NZ_JACERK010000017.1"/>
</dbReference>
<dbReference type="EMBL" id="JACERK010000017">
    <property type="protein sequence ID" value="MBA5234737.1"/>
    <property type="molecule type" value="Genomic_DNA"/>
</dbReference>
<proteinExistence type="predicted"/>
<sequence length="602" mass="66081">MGYRAGKITVENGSPIVIGTGTEWADPKHGVLPNTILKGPDGSVYELESVVSNGKLILHEPYSGPSAENQSYSIFTTYIGDMSQFAAQFNALLEYYRATQQNMRDVLTGTGNVDVKKDDGTVVPVPAFSNAMLKGQFGWGGKAVRIDAGVNLFDYFTVDRPAGLYWADSSTINKPPGFTDAIYSWEPIVHPQFYGALVAVGFTDGGSKTASVSVSNGVWENQWTVYWNTRNLNPATTDTNQEIHALKTFMANWASLIIKPEGMGQPSYLQGNDFDGSTRWTCGYQDINANHLTLRNNKAGVAMTMHADRKIYASCDDFVLTDAKGFVRNARALEYSGGGEFGEFLKSQQSAGSAPVAGVWRAFVSVRHRGGNSNQEPGSDSTQWGWALVDNNMTQGNFNEFVLEKTFNGTWLNAVTLKHTGNTTVDANGFLKTASPIVKLFADGSSELNAESDGVVTTRISEGVYHITGCLGLNADRAWGGDDGGITNPKCRNGYERIWNDYEVQEDGSLIIRTYHRVHSDAMPFAQNRLNLNHRQYDEKRDSEEWPDRALIDIPLGTYLTVRVQMPASDETRYSPSPKFQEVKHSNIYCGTTSPAGQKISG</sequence>
<name>A0ABR5ZJT2_9GAMM</name>
<dbReference type="Gene3D" id="6.20.80.10">
    <property type="match status" value="1"/>
</dbReference>
<dbReference type="Pfam" id="PF25670">
    <property type="entry name" value="Phage_tail_C_2"/>
    <property type="match status" value="1"/>
</dbReference>
<dbReference type="Proteomes" id="UP000530038">
    <property type="component" value="Unassembled WGS sequence"/>
</dbReference>
<feature type="domain" description="Phage tail protein C-terminal" evidence="1">
    <location>
        <begin position="422"/>
        <end position="568"/>
    </location>
</feature>
<gene>
    <name evidence="2" type="ORF">H2Y56_21900</name>
</gene>
<accession>A0ABR5ZJT2</accession>
<evidence type="ECO:0000313" key="2">
    <source>
        <dbReference type="EMBL" id="MBA5234737.1"/>
    </source>
</evidence>
<protein>
    <recommendedName>
        <fullName evidence="1">Phage tail protein C-terminal domain-containing protein</fullName>
    </recommendedName>
</protein>
<evidence type="ECO:0000259" key="1">
    <source>
        <dbReference type="Pfam" id="PF25670"/>
    </source>
</evidence>
<reference evidence="2 3" key="1">
    <citation type="submission" date="2020-07" db="EMBL/GenBank/DDBJ databases">
        <title>Characterization of Pectobacterium aroidearum strains causing soft rot on Amorphophallus konjac.</title>
        <authorList>
            <person name="Xie H."/>
        </authorList>
    </citation>
    <scope>NUCLEOTIDE SEQUENCE [LARGE SCALE GENOMIC DNA]</scope>
    <source>
        <strain evidence="2 3">MY10</strain>
    </source>
</reference>
<dbReference type="InterPro" id="IPR058008">
    <property type="entry name" value="Gp26_C"/>
</dbReference>